<evidence type="ECO:0000256" key="8">
    <source>
        <dbReference type="ARBA" id="ARBA00023065"/>
    </source>
</evidence>
<accession>A0A8J8CAV7</accession>
<feature type="transmembrane region" description="Helical" evidence="11">
    <location>
        <begin position="58"/>
        <end position="80"/>
    </location>
</feature>
<keyword evidence="6" id="KW-0630">Potassium</keyword>
<feature type="transmembrane region" description="Helical" evidence="11">
    <location>
        <begin position="24"/>
        <end position="46"/>
    </location>
</feature>
<keyword evidence="8" id="KW-0406">Ion transport</keyword>
<evidence type="ECO:0000256" key="11">
    <source>
        <dbReference type="SAM" id="Phobius"/>
    </source>
</evidence>
<reference evidence="13" key="1">
    <citation type="submission" date="2021-06" db="EMBL/GenBank/DDBJ databases">
        <title>Halomicroarcula sp. F24A a new haloarchaeum isolated from saline soil.</title>
        <authorList>
            <person name="Duran-Viseras A."/>
            <person name="Sanchez-Porro C."/>
            <person name="Ventosa A."/>
        </authorList>
    </citation>
    <scope>NUCLEOTIDE SEQUENCE</scope>
    <source>
        <strain evidence="13">F24A</strain>
    </source>
</reference>
<dbReference type="RefSeq" id="WP_220587794.1">
    <property type="nucleotide sequence ID" value="NZ_RKLQ01000001.1"/>
</dbReference>
<organism evidence="13 14">
    <name type="scientific">Haloarcula salinisoli</name>
    <dbReference type="NCBI Taxonomy" id="2487746"/>
    <lineage>
        <taxon>Archaea</taxon>
        <taxon>Methanobacteriati</taxon>
        <taxon>Methanobacteriota</taxon>
        <taxon>Stenosarchaea group</taxon>
        <taxon>Halobacteria</taxon>
        <taxon>Halobacteriales</taxon>
        <taxon>Haloarculaceae</taxon>
        <taxon>Haloarcula</taxon>
    </lineage>
</organism>
<proteinExistence type="predicted"/>
<evidence type="ECO:0000256" key="2">
    <source>
        <dbReference type="ARBA" id="ARBA00022448"/>
    </source>
</evidence>
<comment type="subcellular location">
    <subcellularLocation>
        <location evidence="1">Membrane</location>
        <topology evidence="1">Multi-pass membrane protein</topology>
    </subcellularLocation>
</comment>
<dbReference type="Pfam" id="PF00520">
    <property type="entry name" value="Ion_trans"/>
    <property type="match status" value="1"/>
</dbReference>
<dbReference type="PRINTS" id="PR00169">
    <property type="entry name" value="KCHANNEL"/>
</dbReference>
<evidence type="ECO:0000313" key="14">
    <source>
        <dbReference type="Proteomes" id="UP000783863"/>
    </source>
</evidence>
<feature type="transmembrane region" description="Helical" evidence="11">
    <location>
        <begin position="156"/>
        <end position="174"/>
    </location>
</feature>
<keyword evidence="5" id="KW-0631">Potassium channel</keyword>
<comment type="caution">
    <text evidence="13">The sequence shown here is derived from an EMBL/GenBank/DDBJ whole genome shotgun (WGS) entry which is preliminary data.</text>
</comment>
<evidence type="ECO:0000256" key="10">
    <source>
        <dbReference type="ARBA" id="ARBA00023303"/>
    </source>
</evidence>
<keyword evidence="14" id="KW-1185">Reference proteome</keyword>
<dbReference type="AlphaFoldDB" id="A0A8J8CAV7"/>
<evidence type="ECO:0000256" key="7">
    <source>
        <dbReference type="ARBA" id="ARBA00022989"/>
    </source>
</evidence>
<evidence type="ECO:0000259" key="12">
    <source>
        <dbReference type="Pfam" id="PF00520"/>
    </source>
</evidence>
<keyword evidence="10 13" id="KW-0407">Ion channel</keyword>
<name>A0A8J8CAV7_9EURY</name>
<dbReference type="SUPFAM" id="SSF81324">
    <property type="entry name" value="Voltage-gated potassium channels"/>
    <property type="match status" value="1"/>
</dbReference>
<dbReference type="Gene3D" id="1.10.287.70">
    <property type="match status" value="1"/>
</dbReference>
<evidence type="ECO:0000256" key="4">
    <source>
        <dbReference type="ARBA" id="ARBA00022692"/>
    </source>
</evidence>
<dbReference type="PANTHER" id="PTHR10027">
    <property type="entry name" value="CALCIUM-ACTIVATED POTASSIUM CHANNEL ALPHA CHAIN"/>
    <property type="match status" value="1"/>
</dbReference>
<evidence type="ECO:0000256" key="3">
    <source>
        <dbReference type="ARBA" id="ARBA00022538"/>
    </source>
</evidence>
<dbReference type="GO" id="GO:0016020">
    <property type="term" value="C:membrane"/>
    <property type="evidence" value="ECO:0007669"/>
    <property type="project" value="UniProtKB-SubCell"/>
</dbReference>
<feature type="transmembrane region" description="Helical" evidence="11">
    <location>
        <begin position="100"/>
        <end position="124"/>
    </location>
</feature>
<dbReference type="PANTHER" id="PTHR10027:SF10">
    <property type="entry name" value="SLOWPOKE 2, ISOFORM D"/>
    <property type="match status" value="1"/>
</dbReference>
<evidence type="ECO:0000256" key="1">
    <source>
        <dbReference type="ARBA" id="ARBA00004141"/>
    </source>
</evidence>
<keyword evidence="4 11" id="KW-0812">Transmembrane</keyword>
<sequence>MEPSTGTSDFRRQVRFYLLDHETYLGKAIDVSLLVLNLVFVAVYVAQTYPVSAATTTFLWRLEVAIGVVFAVEYALRLYAAADRWAEFSNGYTMVDLVAIVPTFALVALPVSAVPFNVGFLRVLRVIRVLRFYRFTDDAEFFFGTIDDNTLRALKLLLTVLVLFFASAGLFYSVESTVNPDVETFGDAFYYVVVTVSTVGFGDIIPATAAGRWVTVAAILAGIIVIPWQAGKIVKEWRTRDKVDVTCPDCGLCAHDADATHCKACGHLIYQEYDSRE</sequence>
<evidence type="ECO:0000313" key="13">
    <source>
        <dbReference type="EMBL" id="MBX0303598.1"/>
    </source>
</evidence>
<keyword evidence="7 11" id="KW-1133">Transmembrane helix</keyword>
<evidence type="ECO:0000256" key="9">
    <source>
        <dbReference type="ARBA" id="ARBA00023136"/>
    </source>
</evidence>
<protein>
    <submittedName>
        <fullName evidence="13">Potassium channel family protein</fullName>
    </submittedName>
</protein>
<dbReference type="InterPro" id="IPR047871">
    <property type="entry name" value="K_chnl_Slo-like"/>
</dbReference>
<gene>
    <name evidence="13" type="ORF">EGD98_07920</name>
</gene>
<feature type="transmembrane region" description="Helical" evidence="11">
    <location>
        <begin position="210"/>
        <end position="230"/>
    </location>
</feature>
<dbReference type="EMBL" id="RKLQ01000001">
    <property type="protein sequence ID" value="MBX0303598.1"/>
    <property type="molecule type" value="Genomic_DNA"/>
</dbReference>
<keyword evidence="2" id="KW-0813">Transport</keyword>
<keyword evidence="9 11" id="KW-0472">Membrane</keyword>
<feature type="domain" description="Ion transport" evidence="12">
    <location>
        <begin position="32"/>
        <end position="225"/>
    </location>
</feature>
<evidence type="ECO:0000256" key="5">
    <source>
        <dbReference type="ARBA" id="ARBA00022826"/>
    </source>
</evidence>
<keyword evidence="3" id="KW-0633">Potassium transport</keyword>
<dbReference type="Proteomes" id="UP000783863">
    <property type="component" value="Unassembled WGS sequence"/>
</dbReference>
<dbReference type="GO" id="GO:0005267">
    <property type="term" value="F:potassium channel activity"/>
    <property type="evidence" value="ECO:0007669"/>
    <property type="project" value="UniProtKB-KW"/>
</dbReference>
<evidence type="ECO:0000256" key="6">
    <source>
        <dbReference type="ARBA" id="ARBA00022958"/>
    </source>
</evidence>
<dbReference type="InterPro" id="IPR005821">
    <property type="entry name" value="Ion_trans_dom"/>
</dbReference>